<accession>A0A8A3S7X2</accession>
<evidence type="ECO:0000313" key="4">
    <source>
        <dbReference type="Proteomes" id="UP001042704"/>
    </source>
</evidence>
<feature type="domain" description="Methyltransferase" evidence="2">
    <location>
        <begin position="39"/>
        <end position="154"/>
    </location>
</feature>
<feature type="region of interest" description="Disordered" evidence="1">
    <location>
        <begin position="1"/>
        <end position="22"/>
    </location>
</feature>
<sequence>MEDTERPVCRHGEGGHGKRSPSSFWMHDPDRIFQEVNLKKGDVFLDLGCGAGEYSLYAAREVGDQGSVIAVDIREDLADALMKKADLAGLKNITATVADLSERLPFDDDTIDVCFLVTVLHALDLDQVAETLFSDIRRVLKRHGRLVVIECKKEEMHFGPPFRMRISAEELEPIISHYGFERIGLADLGYNYMISFCVPEART</sequence>
<evidence type="ECO:0000313" key="3">
    <source>
        <dbReference type="EMBL" id="QSZ67821.1"/>
    </source>
</evidence>
<reference evidence="3" key="2">
    <citation type="submission" date="2019-02" db="EMBL/GenBank/DDBJ databases">
        <authorList>
            <person name="Chen S.-C."/>
            <person name="Chien H.-H."/>
            <person name="Lai M.-C."/>
        </authorList>
    </citation>
    <scope>NUCLEOTIDE SEQUENCE</scope>
    <source>
        <strain evidence="3">N2F9704</strain>
    </source>
</reference>
<proteinExistence type="predicted"/>
<dbReference type="AlphaFoldDB" id="A0A8A3S7X2"/>
<dbReference type="SUPFAM" id="SSF53335">
    <property type="entry name" value="S-adenosyl-L-methionine-dependent methyltransferases"/>
    <property type="match status" value="1"/>
</dbReference>
<keyword evidence="4" id="KW-1185">Reference proteome</keyword>
<dbReference type="Proteomes" id="UP001042704">
    <property type="component" value="Chromosome"/>
</dbReference>
<evidence type="ECO:0000256" key="1">
    <source>
        <dbReference type="SAM" id="MobiDB-lite"/>
    </source>
</evidence>
<dbReference type="PANTHER" id="PTHR43591">
    <property type="entry name" value="METHYLTRANSFERASE"/>
    <property type="match status" value="1"/>
</dbReference>
<keyword evidence="3" id="KW-0808">Transferase</keyword>
<name>A0A8A3S7X2_9EURY</name>
<dbReference type="GO" id="GO:0032259">
    <property type="term" value="P:methylation"/>
    <property type="evidence" value="ECO:0007669"/>
    <property type="project" value="UniProtKB-KW"/>
</dbReference>
<dbReference type="InterPro" id="IPR025714">
    <property type="entry name" value="Methyltranfer_dom"/>
</dbReference>
<dbReference type="CDD" id="cd02440">
    <property type="entry name" value="AdoMet_MTases"/>
    <property type="match status" value="1"/>
</dbReference>
<feature type="compositionally biased region" description="Basic and acidic residues" evidence="1">
    <location>
        <begin position="1"/>
        <end position="16"/>
    </location>
</feature>
<evidence type="ECO:0000259" key="2">
    <source>
        <dbReference type="Pfam" id="PF13847"/>
    </source>
</evidence>
<dbReference type="Pfam" id="PF13847">
    <property type="entry name" value="Methyltransf_31"/>
    <property type="match status" value="1"/>
</dbReference>
<gene>
    <name evidence="3" type="ORF">RJ40_10065</name>
</gene>
<dbReference type="InterPro" id="IPR029063">
    <property type="entry name" value="SAM-dependent_MTases_sf"/>
</dbReference>
<protein>
    <submittedName>
        <fullName evidence="3">Methyltransferase domain-containing protein</fullName>
    </submittedName>
</protein>
<dbReference type="GeneID" id="76424717"/>
<organism evidence="3 4">
    <name type="scientific">Methanofollis aquaemaris</name>
    <dbReference type="NCBI Taxonomy" id="126734"/>
    <lineage>
        <taxon>Archaea</taxon>
        <taxon>Methanobacteriati</taxon>
        <taxon>Methanobacteriota</taxon>
        <taxon>Stenosarchaea group</taxon>
        <taxon>Methanomicrobia</taxon>
        <taxon>Methanomicrobiales</taxon>
        <taxon>Methanomicrobiaceae</taxon>
        <taxon>Methanofollis</taxon>
    </lineage>
</organism>
<reference evidence="3" key="1">
    <citation type="journal article" date="2001" name="Int. J. Syst. Evol. Microbiol.">
        <title>Methanofollis aquaemaris sp. nov., a methanogen isolated from an aquaculture fish pond.</title>
        <authorList>
            <person name="Lai M.C."/>
            <person name="Chen S.C."/>
        </authorList>
    </citation>
    <scope>NUCLEOTIDE SEQUENCE</scope>
    <source>
        <strain evidence="3">N2F9704</strain>
    </source>
</reference>
<dbReference type="GO" id="GO:0008168">
    <property type="term" value="F:methyltransferase activity"/>
    <property type="evidence" value="ECO:0007669"/>
    <property type="project" value="UniProtKB-KW"/>
</dbReference>
<dbReference type="EMBL" id="CP036172">
    <property type="protein sequence ID" value="QSZ67821.1"/>
    <property type="molecule type" value="Genomic_DNA"/>
</dbReference>
<dbReference type="RefSeq" id="WP_265580738.1">
    <property type="nucleotide sequence ID" value="NZ_CP036172.1"/>
</dbReference>
<keyword evidence="3" id="KW-0489">Methyltransferase</keyword>
<dbReference type="Gene3D" id="3.40.50.150">
    <property type="entry name" value="Vaccinia Virus protein VP39"/>
    <property type="match status" value="1"/>
</dbReference>
<dbReference type="KEGG" id="maqe:RJ40_10065"/>